<dbReference type="Pfam" id="PF01553">
    <property type="entry name" value="Acyltransferase"/>
    <property type="match status" value="1"/>
</dbReference>
<protein>
    <submittedName>
        <fullName evidence="4">1-acyl-sn-glycerol-3-phosphate acyltransferase</fullName>
        <ecNumber evidence="4">2.3.1.51</ecNumber>
    </submittedName>
</protein>
<accession>A0AAE3YG87</accession>
<dbReference type="AlphaFoldDB" id="A0AAE3YG87"/>
<evidence type="ECO:0000313" key="4">
    <source>
        <dbReference type="EMBL" id="MDR6891373.1"/>
    </source>
</evidence>
<reference evidence="4" key="1">
    <citation type="submission" date="2023-07" db="EMBL/GenBank/DDBJ databases">
        <title>Sequencing the genomes of 1000 actinobacteria strains.</title>
        <authorList>
            <person name="Klenk H.-P."/>
        </authorList>
    </citation>
    <scope>NUCLEOTIDE SEQUENCE</scope>
    <source>
        <strain evidence="4">DSM 13988</strain>
    </source>
</reference>
<keyword evidence="5" id="KW-1185">Reference proteome</keyword>
<dbReference type="RefSeq" id="WP_309849088.1">
    <property type="nucleotide sequence ID" value="NZ_BAAAIU010000024.1"/>
</dbReference>
<dbReference type="SMART" id="SM00563">
    <property type="entry name" value="PlsC"/>
    <property type="match status" value="1"/>
</dbReference>
<comment type="caution">
    <text evidence="4">The sequence shown here is derived from an EMBL/GenBank/DDBJ whole genome shotgun (WGS) entry which is preliminary data.</text>
</comment>
<dbReference type="GO" id="GO:0003841">
    <property type="term" value="F:1-acylglycerol-3-phosphate O-acyltransferase activity"/>
    <property type="evidence" value="ECO:0007669"/>
    <property type="project" value="UniProtKB-EC"/>
</dbReference>
<name>A0AAE3YG87_9MICC</name>
<organism evidence="4 5">
    <name type="scientific">Falsarthrobacter nasiphocae</name>
    <dbReference type="NCBI Taxonomy" id="189863"/>
    <lineage>
        <taxon>Bacteria</taxon>
        <taxon>Bacillati</taxon>
        <taxon>Actinomycetota</taxon>
        <taxon>Actinomycetes</taxon>
        <taxon>Micrococcales</taxon>
        <taxon>Micrococcaceae</taxon>
        <taxon>Falsarthrobacter</taxon>
    </lineage>
</organism>
<dbReference type="GO" id="GO:0005886">
    <property type="term" value="C:plasma membrane"/>
    <property type="evidence" value="ECO:0007669"/>
    <property type="project" value="TreeGrafter"/>
</dbReference>
<dbReference type="EC" id="2.3.1.51" evidence="4"/>
<sequence>MSRVPYGEREPREGAWPWVSRVGAVINKGVYRTETPGVANIPTSGGVIVAANHAGLLDGPALYAALPREAHILVKKEMFELPVVGPFLHYSGQIGIDRSGDRRALTAALKLLRAGKIVGILPEGTRGTGSVAAISSGVAWLASMSGAPVVPAAILGTRAQGAGKNWLPAPRSRVVVSFGEPFRLEARSGEAGRETMRRGAEDIRRALAEHVHAEERRTGLRLPSA</sequence>
<dbReference type="Proteomes" id="UP001247307">
    <property type="component" value="Unassembled WGS sequence"/>
</dbReference>
<gene>
    <name evidence="4" type="ORF">J2S35_000313</name>
</gene>
<dbReference type="SUPFAM" id="SSF69593">
    <property type="entry name" value="Glycerol-3-phosphate (1)-acyltransferase"/>
    <property type="match status" value="1"/>
</dbReference>
<proteinExistence type="predicted"/>
<dbReference type="InterPro" id="IPR002123">
    <property type="entry name" value="Plipid/glycerol_acylTrfase"/>
</dbReference>
<keyword evidence="2 4" id="KW-0012">Acyltransferase</keyword>
<dbReference type="PANTHER" id="PTHR10434:SF11">
    <property type="entry name" value="1-ACYL-SN-GLYCEROL-3-PHOSPHATE ACYLTRANSFERASE"/>
    <property type="match status" value="1"/>
</dbReference>
<keyword evidence="1 4" id="KW-0808">Transferase</keyword>
<dbReference type="CDD" id="cd07989">
    <property type="entry name" value="LPLAT_AGPAT-like"/>
    <property type="match status" value="1"/>
</dbReference>
<feature type="domain" description="Phospholipid/glycerol acyltransferase" evidence="3">
    <location>
        <begin position="47"/>
        <end position="157"/>
    </location>
</feature>
<evidence type="ECO:0000256" key="1">
    <source>
        <dbReference type="ARBA" id="ARBA00022679"/>
    </source>
</evidence>
<evidence type="ECO:0000313" key="5">
    <source>
        <dbReference type="Proteomes" id="UP001247307"/>
    </source>
</evidence>
<evidence type="ECO:0000256" key="2">
    <source>
        <dbReference type="ARBA" id="ARBA00023315"/>
    </source>
</evidence>
<dbReference type="GO" id="GO:0006654">
    <property type="term" value="P:phosphatidic acid biosynthetic process"/>
    <property type="evidence" value="ECO:0007669"/>
    <property type="project" value="TreeGrafter"/>
</dbReference>
<dbReference type="EMBL" id="JAVDUI010000001">
    <property type="protein sequence ID" value="MDR6891373.1"/>
    <property type="molecule type" value="Genomic_DNA"/>
</dbReference>
<dbReference type="PANTHER" id="PTHR10434">
    <property type="entry name" value="1-ACYL-SN-GLYCEROL-3-PHOSPHATE ACYLTRANSFERASE"/>
    <property type="match status" value="1"/>
</dbReference>
<evidence type="ECO:0000259" key="3">
    <source>
        <dbReference type="SMART" id="SM00563"/>
    </source>
</evidence>